<protein>
    <submittedName>
        <fullName evidence="2">Uncharacterized protein</fullName>
    </submittedName>
</protein>
<dbReference type="Proteomes" id="UP000823775">
    <property type="component" value="Unassembled WGS sequence"/>
</dbReference>
<keyword evidence="3" id="KW-1185">Reference proteome</keyword>
<comment type="caution">
    <text evidence="2">The sequence shown here is derived from an EMBL/GenBank/DDBJ whole genome shotgun (WGS) entry which is preliminary data.</text>
</comment>
<name>A0ABS8UNX7_DATST</name>
<dbReference type="EMBL" id="JACEIK010002248">
    <property type="protein sequence ID" value="MCD9559988.1"/>
    <property type="molecule type" value="Genomic_DNA"/>
</dbReference>
<organism evidence="2 3">
    <name type="scientific">Datura stramonium</name>
    <name type="common">Jimsonweed</name>
    <name type="synonym">Common thornapple</name>
    <dbReference type="NCBI Taxonomy" id="4076"/>
    <lineage>
        <taxon>Eukaryota</taxon>
        <taxon>Viridiplantae</taxon>
        <taxon>Streptophyta</taxon>
        <taxon>Embryophyta</taxon>
        <taxon>Tracheophyta</taxon>
        <taxon>Spermatophyta</taxon>
        <taxon>Magnoliopsida</taxon>
        <taxon>eudicotyledons</taxon>
        <taxon>Gunneridae</taxon>
        <taxon>Pentapetalae</taxon>
        <taxon>asterids</taxon>
        <taxon>lamiids</taxon>
        <taxon>Solanales</taxon>
        <taxon>Solanaceae</taxon>
        <taxon>Solanoideae</taxon>
        <taxon>Datureae</taxon>
        <taxon>Datura</taxon>
    </lineage>
</organism>
<reference evidence="2 3" key="1">
    <citation type="journal article" date="2021" name="BMC Genomics">
        <title>Datura genome reveals duplications of psychoactive alkaloid biosynthetic genes and high mutation rate following tissue culture.</title>
        <authorList>
            <person name="Rajewski A."/>
            <person name="Carter-House D."/>
            <person name="Stajich J."/>
            <person name="Litt A."/>
        </authorList>
    </citation>
    <scope>NUCLEOTIDE SEQUENCE [LARGE SCALE GENOMIC DNA]</scope>
    <source>
        <strain evidence="2">AR-01</strain>
    </source>
</reference>
<gene>
    <name evidence="2" type="ORF">HAX54_018373</name>
</gene>
<feature type="compositionally biased region" description="Basic and acidic residues" evidence="1">
    <location>
        <begin position="103"/>
        <end position="115"/>
    </location>
</feature>
<proteinExistence type="predicted"/>
<evidence type="ECO:0000313" key="2">
    <source>
        <dbReference type="EMBL" id="MCD9559988.1"/>
    </source>
</evidence>
<sequence>TATYRGCPKFLGPVLISLTREKCDIAALSSHRLKIKAEGPSPAYQTRSIARQPLLLLGPDEGDNSLENGSSSGMARALTRRKKVAMRPQARRQENPNHSQGDVLKDKTLGFRDKR</sequence>
<feature type="region of interest" description="Disordered" evidence="1">
    <location>
        <begin position="56"/>
        <end position="115"/>
    </location>
</feature>
<accession>A0ABS8UNX7</accession>
<feature type="non-terminal residue" evidence="2">
    <location>
        <position position="1"/>
    </location>
</feature>
<evidence type="ECO:0000256" key="1">
    <source>
        <dbReference type="SAM" id="MobiDB-lite"/>
    </source>
</evidence>
<evidence type="ECO:0000313" key="3">
    <source>
        <dbReference type="Proteomes" id="UP000823775"/>
    </source>
</evidence>